<comment type="similarity">
    <text evidence="1">Belongs to the FAD-binding monooxygenase family.</text>
</comment>
<dbReference type="Pfam" id="PF00743">
    <property type="entry name" value="FMO-like"/>
    <property type="match status" value="1"/>
</dbReference>
<dbReference type="Proteomes" id="UP000184255">
    <property type="component" value="Unassembled WGS sequence"/>
</dbReference>
<accession>A0A1L7UDV3</accession>
<evidence type="ECO:0000256" key="4">
    <source>
        <dbReference type="ARBA" id="ARBA00023002"/>
    </source>
</evidence>
<gene>
    <name evidence="5" type="ORF">FMAN_10833</name>
</gene>
<keyword evidence="4" id="KW-0560">Oxidoreductase</keyword>
<dbReference type="AlphaFoldDB" id="A0A1L7UDV3"/>
<dbReference type="PANTHER" id="PTHR42877:SF12">
    <property type="entry name" value="MONOOXYGENASE"/>
    <property type="match status" value="1"/>
</dbReference>
<dbReference type="InterPro" id="IPR036188">
    <property type="entry name" value="FAD/NAD-bd_sf"/>
</dbReference>
<dbReference type="EMBL" id="FCQH01000016">
    <property type="protein sequence ID" value="CVL05306.1"/>
    <property type="molecule type" value="Genomic_DNA"/>
</dbReference>
<evidence type="ECO:0000256" key="1">
    <source>
        <dbReference type="ARBA" id="ARBA00010139"/>
    </source>
</evidence>
<dbReference type="GO" id="GO:0050661">
    <property type="term" value="F:NADP binding"/>
    <property type="evidence" value="ECO:0007669"/>
    <property type="project" value="InterPro"/>
</dbReference>
<organism evidence="5 6">
    <name type="scientific">Fusarium mangiferae</name>
    <name type="common">Mango malformation disease fungus</name>
    <dbReference type="NCBI Taxonomy" id="192010"/>
    <lineage>
        <taxon>Eukaryota</taxon>
        <taxon>Fungi</taxon>
        <taxon>Dikarya</taxon>
        <taxon>Ascomycota</taxon>
        <taxon>Pezizomycotina</taxon>
        <taxon>Sordariomycetes</taxon>
        <taxon>Hypocreomycetidae</taxon>
        <taxon>Hypocreales</taxon>
        <taxon>Nectriaceae</taxon>
        <taxon>Fusarium</taxon>
        <taxon>Fusarium fujikuroi species complex</taxon>
    </lineage>
</organism>
<keyword evidence="6" id="KW-1185">Reference proteome</keyword>
<keyword evidence="2" id="KW-0285">Flavoprotein</keyword>
<protein>
    <submittedName>
        <fullName evidence="5">Related to steroid monooxygenase</fullName>
    </submittedName>
</protein>
<evidence type="ECO:0000313" key="6">
    <source>
        <dbReference type="Proteomes" id="UP000184255"/>
    </source>
</evidence>
<evidence type="ECO:0000256" key="2">
    <source>
        <dbReference type="ARBA" id="ARBA00022630"/>
    </source>
</evidence>
<name>A0A1L7UDV3_FUSMA</name>
<dbReference type="VEuPathDB" id="FungiDB:FMAN_10833"/>
<dbReference type="GO" id="GO:0050660">
    <property type="term" value="F:flavin adenine dinucleotide binding"/>
    <property type="evidence" value="ECO:0007669"/>
    <property type="project" value="InterPro"/>
</dbReference>
<evidence type="ECO:0000313" key="5">
    <source>
        <dbReference type="EMBL" id="CVL05306.1"/>
    </source>
</evidence>
<dbReference type="SUPFAM" id="SSF51905">
    <property type="entry name" value="FAD/NAD(P)-binding domain"/>
    <property type="match status" value="3"/>
</dbReference>
<keyword evidence="3" id="KW-0274">FAD</keyword>
<proteinExistence type="inferred from homology"/>
<dbReference type="Gene3D" id="3.50.50.60">
    <property type="entry name" value="FAD/NAD(P)-binding domain"/>
    <property type="match status" value="3"/>
</dbReference>
<dbReference type="InterPro" id="IPR051209">
    <property type="entry name" value="FAD-bind_Monooxygenase_sf"/>
</dbReference>
<dbReference type="InterPro" id="IPR020946">
    <property type="entry name" value="Flavin_mOase-like"/>
</dbReference>
<dbReference type="PANTHER" id="PTHR42877">
    <property type="entry name" value="L-ORNITHINE N(5)-MONOOXYGENASE-RELATED"/>
    <property type="match status" value="1"/>
</dbReference>
<comment type="caution">
    <text evidence="5">The sequence shown here is derived from an EMBL/GenBank/DDBJ whole genome shotgun (WGS) entry which is preliminary data.</text>
</comment>
<dbReference type="RefSeq" id="XP_041689216.1">
    <property type="nucleotide sequence ID" value="XM_041823658.1"/>
</dbReference>
<reference evidence="6" key="1">
    <citation type="journal article" date="2016" name="Genome Biol. Evol.">
        <title>Comparative 'omics' of the Fusarium fujikuroi species complex highlights differences in genetic potential and metabolite synthesis.</title>
        <authorList>
            <person name="Niehaus E.-M."/>
            <person name="Muensterkoetter M."/>
            <person name="Proctor R.H."/>
            <person name="Brown D.W."/>
            <person name="Sharon A."/>
            <person name="Idan Y."/>
            <person name="Oren-Young L."/>
            <person name="Sieber C.M."/>
            <person name="Novak O."/>
            <person name="Pencik A."/>
            <person name="Tarkowska D."/>
            <person name="Hromadova K."/>
            <person name="Freeman S."/>
            <person name="Maymon M."/>
            <person name="Elazar M."/>
            <person name="Youssef S.A."/>
            <person name="El-Shabrawy E.S.M."/>
            <person name="Shalaby A.B.A."/>
            <person name="Houterman P."/>
            <person name="Brock N.L."/>
            <person name="Burkhardt I."/>
            <person name="Tsavkelova E.A."/>
            <person name="Dickschat J.S."/>
            <person name="Galuszka P."/>
            <person name="Gueldener U."/>
            <person name="Tudzynski B."/>
        </authorList>
    </citation>
    <scope>NUCLEOTIDE SEQUENCE [LARGE SCALE GENOMIC DNA]</scope>
    <source>
        <strain evidence="6">MRC7560</strain>
    </source>
</reference>
<evidence type="ECO:0000256" key="3">
    <source>
        <dbReference type="ARBA" id="ARBA00022827"/>
    </source>
</evidence>
<keyword evidence="5" id="KW-0503">Monooxygenase</keyword>
<dbReference type="GO" id="GO:0004499">
    <property type="term" value="F:N,N-dimethylaniline monooxygenase activity"/>
    <property type="evidence" value="ECO:0007669"/>
    <property type="project" value="InterPro"/>
</dbReference>
<sequence>MPTNQSMSARDRAIKHFQSLAPGPPNPGEGTEAYRDVDELAYALSRVPTFTPRPVRIIAIGAGFAGISMARAFSWAPNPLWKSYYAKQEDILWYIRSVAEQHDLRRYIKTSHKITNASWIPEREVWQVTVTKTDGRDLVISSPGITEGETSSTFVEECDIFINCTGFFNHWKWPNVKDREEFGGRMLHSAAWPQDADKDIKGKTVALIGNGSSGVQILPAILNDAEKIYVHIRSPTWITTNFASKFAGPGGSNYDYSEEKKAAWAKDPETYLQYRRQIEQELNSRFGLYVNHSPEQKAAREYGIREMANKLGERQDLLQALLPDFAVGCRRPTPGNGYLEALTSPKVQVIWGTVDAFTKSGIRTSPGHETKDVDTIICATGFDLSCAPRFPITGLNGTDLQHLWNGNPRSYLSVTAQDMPNYFGFLGPFSPLGHGSLVTSIEMVTKYITDFVNKLQTQNYSYCVPKAHIPAAYQKHALAWLNKTVWASNCSSTFKNGTAGGELNSLHPGSRINYFELLRTPRWEDFEWKSLCDSEDLTFAWLASGFTYREKNPAEYPDTTWFINFDKQSKQIERR</sequence>
<dbReference type="GeneID" id="65090086"/>